<reference evidence="3" key="2">
    <citation type="submission" date="2021-08" db="EMBL/GenBank/DDBJ databases">
        <authorList>
            <person name="Tani A."/>
            <person name="Ola A."/>
            <person name="Ogura Y."/>
            <person name="Katsura K."/>
            <person name="Hayashi T."/>
        </authorList>
    </citation>
    <scope>NUCLEOTIDE SEQUENCE</scope>
    <source>
        <strain evidence="3">DSM 19015</strain>
    </source>
</reference>
<accession>A0ABQ4S4W6</accession>
<evidence type="ECO:0000313" key="4">
    <source>
        <dbReference type="Proteomes" id="UP001055125"/>
    </source>
</evidence>
<evidence type="ECO:0000256" key="2">
    <source>
        <dbReference type="SAM" id="Phobius"/>
    </source>
</evidence>
<sequence length="59" mass="6076">MNARVYPAPNQTRTGGQANESVHRVGQDVDSVDQASSLHLLGLAVLGAALVVGIHTLIG</sequence>
<feature type="compositionally biased region" description="Polar residues" evidence="1">
    <location>
        <begin position="9"/>
        <end position="20"/>
    </location>
</feature>
<reference evidence="3" key="1">
    <citation type="journal article" date="2021" name="Front. Microbiol.">
        <title>Comprehensive Comparative Genomics and Phenotyping of Methylobacterium Species.</title>
        <authorList>
            <person name="Alessa O."/>
            <person name="Ogura Y."/>
            <person name="Fujitani Y."/>
            <person name="Takami H."/>
            <person name="Hayashi T."/>
            <person name="Sahin N."/>
            <person name="Tani A."/>
        </authorList>
    </citation>
    <scope>NUCLEOTIDE SEQUENCE</scope>
    <source>
        <strain evidence="3">DSM 19015</strain>
    </source>
</reference>
<dbReference type="EMBL" id="BPQP01000072">
    <property type="protein sequence ID" value="GJD96929.1"/>
    <property type="molecule type" value="Genomic_DNA"/>
</dbReference>
<feature type="transmembrane region" description="Helical" evidence="2">
    <location>
        <begin position="38"/>
        <end position="58"/>
    </location>
</feature>
<name>A0ABQ4S4W6_9HYPH</name>
<proteinExistence type="predicted"/>
<organism evidence="3 4">
    <name type="scientific">Methylobacterium iners</name>
    <dbReference type="NCBI Taxonomy" id="418707"/>
    <lineage>
        <taxon>Bacteria</taxon>
        <taxon>Pseudomonadati</taxon>
        <taxon>Pseudomonadota</taxon>
        <taxon>Alphaproteobacteria</taxon>
        <taxon>Hyphomicrobiales</taxon>
        <taxon>Methylobacteriaceae</taxon>
        <taxon>Methylobacterium</taxon>
    </lineage>
</organism>
<feature type="region of interest" description="Disordered" evidence="1">
    <location>
        <begin position="1"/>
        <end position="23"/>
    </location>
</feature>
<keyword evidence="2" id="KW-1133">Transmembrane helix</keyword>
<protein>
    <submittedName>
        <fullName evidence="3">Uncharacterized protein</fullName>
    </submittedName>
</protein>
<evidence type="ECO:0000313" key="3">
    <source>
        <dbReference type="EMBL" id="GJD96929.1"/>
    </source>
</evidence>
<evidence type="ECO:0000256" key="1">
    <source>
        <dbReference type="SAM" id="MobiDB-lite"/>
    </source>
</evidence>
<dbReference type="Proteomes" id="UP001055125">
    <property type="component" value="Unassembled WGS sequence"/>
</dbReference>
<dbReference type="RefSeq" id="WP_238246020.1">
    <property type="nucleotide sequence ID" value="NZ_BPQP01000072.1"/>
</dbReference>
<gene>
    <name evidence="3" type="ORF">OCOJLMKI_4157</name>
</gene>
<keyword evidence="2" id="KW-0812">Transmembrane</keyword>
<keyword evidence="2" id="KW-0472">Membrane</keyword>
<comment type="caution">
    <text evidence="3">The sequence shown here is derived from an EMBL/GenBank/DDBJ whole genome shotgun (WGS) entry which is preliminary data.</text>
</comment>
<keyword evidence="4" id="KW-1185">Reference proteome</keyword>